<reference evidence="1" key="1">
    <citation type="journal article" date="2019" name="Environ. Microbiol.">
        <title>Fungal ecological strategies reflected in gene transcription - a case study of two litter decomposers.</title>
        <authorList>
            <person name="Barbi F."/>
            <person name="Kohler A."/>
            <person name="Barry K."/>
            <person name="Baskaran P."/>
            <person name="Daum C."/>
            <person name="Fauchery L."/>
            <person name="Ihrmark K."/>
            <person name="Kuo A."/>
            <person name="LaButti K."/>
            <person name="Lipzen A."/>
            <person name="Morin E."/>
            <person name="Grigoriev I.V."/>
            <person name="Henrissat B."/>
            <person name="Lindahl B."/>
            <person name="Martin F."/>
        </authorList>
    </citation>
    <scope>NUCLEOTIDE SEQUENCE</scope>
    <source>
        <strain evidence="1">JB14</strain>
    </source>
</reference>
<gene>
    <name evidence="1" type="ORF">BT96DRAFT_690516</name>
</gene>
<dbReference type="EMBL" id="ML769470">
    <property type="protein sequence ID" value="KAE9399346.1"/>
    <property type="molecule type" value="Genomic_DNA"/>
</dbReference>
<name>A0A6A4HMP7_9AGAR</name>
<keyword evidence="2" id="KW-1185">Reference proteome</keyword>
<dbReference type="Proteomes" id="UP000799118">
    <property type="component" value="Unassembled WGS sequence"/>
</dbReference>
<dbReference type="AlphaFoldDB" id="A0A6A4HMP7"/>
<organism evidence="1 2">
    <name type="scientific">Gymnopus androsaceus JB14</name>
    <dbReference type="NCBI Taxonomy" id="1447944"/>
    <lineage>
        <taxon>Eukaryota</taxon>
        <taxon>Fungi</taxon>
        <taxon>Dikarya</taxon>
        <taxon>Basidiomycota</taxon>
        <taxon>Agaricomycotina</taxon>
        <taxon>Agaricomycetes</taxon>
        <taxon>Agaricomycetidae</taxon>
        <taxon>Agaricales</taxon>
        <taxon>Marasmiineae</taxon>
        <taxon>Omphalotaceae</taxon>
        <taxon>Gymnopus</taxon>
    </lineage>
</organism>
<evidence type="ECO:0000313" key="1">
    <source>
        <dbReference type="EMBL" id="KAE9399346.1"/>
    </source>
</evidence>
<accession>A0A6A4HMP7</accession>
<proteinExistence type="predicted"/>
<sequence>MTNIQLRHLLDEYRIRQRTRPGNAALGVLVSCIKFVLSGLWTKLVADFGVWDWVGFGWRLFGWLLFASVETFSTQSTGTQAYRTGLAGNGASTFSRCGWRKVDFSERRIAGELFTGTTLANRLVLLNTVYAFPSKHGANESVIDSPVGNSEERQHWSSGTLESEEYCTLSAGDLRESLNARPLVKKCRSFKYCFKEHTIYSGKSGLLGE</sequence>
<evidence type="ECO:0000313" key="2">
    <source>
        <dbReference type="Proteomes" id="UP000799118"/>
    </source>
</evidence>
<dbReference type="PROSITE" id="PS51257">
    <property type="entry name" value="PROKAR_LIPOPROTEIN"/>
    <property type="match status" value="1"/>
</dbReference>
<protein>
    <submittedName>
        <fullName evidence="1">Uncharacterized protein</fullName>
    </submittedName>
</protein>